<feature type="region of interest" description="Disordered" evidence="1">
    <location>
        <begin position="1"/>
        <end position="36"/>
    </location>
</feature>
<evidence type="ECO:0000313" key="4">
    <source>
        <dbReference type="Proteomes" id="UP000224854"/>
    </source>
</evidence>
<feature type="compositionally biased region" description="Pro residues" evidence="1">
    <location>
        <begin position="8"/>
        <end position="21"/>
    </location>
</feature>
<comment type="caution">
    <text evidence="3">The sequence shown here is derived from an EMBL/GenBank/DDBJ whole genome shotgun (WGS) entry which is preliminary data.</text>
</comment>
<proteinExistence type="predicted"/>
<dbReference type="OrthoDB" id="5308957at2759"/>
<keyword evidence="4" id="KW-1185">Reference proteome</keyword>
<dbReference type="Pfam" id="PF14420">
    <property type="entry name" value="Clr5"/>
    <property type="match status" value="1"/>
</dbReference>
<evidence type="ECO:0000256" key="1">
    <source>
        <dbReference type="SAM" id="MobiDB-lite"/>
    </source>
</evidence>
<dbReference type="InterPro" id="IPR025676">
    <property type="entry name" value="Clr5_dom"/>
</dbReference>
<gene>
    <name evidence="3" type="ORF">CDD82_819</name>
</gene>
<sequence length="492" mass="55807">MHQYLDPTPGPPAPPPIPPHSSPGGSGQHLSNFSTSQFLPSFNDSFAYPSLSSPFSQYDAQAATAYQQGGANNSSRTTHHAQNDATNVHIVPMPPTYPRVANATDTLSTRQSSTRNPRTRQPGQRQWEKNKAHIEQLYMKDDLPLPEVVRRMEKDHDFCASEKMYKNKFKAWAWSKNLPREKAMWMGDKIRQRRPAATVFHWNHQNWSEDRIMQICARFSQTQPESAQPAAYARTPDMMKDIQYWTPPPVSDTPQTPRNEAIMQSQDRENQERSPRQFYLDTPPVNLDMNHTTVSDLEKLLESASRAASDGNLNEADADFRDVVAGFCQLLSPTHEETLKAAYLYASFYANSGEMNKADAVLSWMFEKHREKWGLDHAKTYQHYASMIKLLYSWGRTKLVESLMGKLLKALDIDNDETHLDLTHPVDRGAHDLAEPLDETDNPGSIHRQFDIMDLAALTDTADLGDVVQTIIKHRDEAGCEDLGLQACRLRS</sequence>
<reference evidence="3 4" key="1">
    <citation type="submission" date="2017-06" db="EMBL/GenBank/DDBJ databases">
        <title>Ant-infecting Ophiocordyceps genomes reveal a high diversity of potential behavioral manipulation genes and a possible major role for enterotoxins.</title>
        <authorList>
            <person name="De Bekker C."/>
            <person name="Evans H.C."/>
            <person name="Brachmann A."/>
            <person name="Hughes D.P."/>
        </authorList>
    </citation>
    <scope>NUCLEOTIDE SEQUENCE [LARGE SCALE GENOMIC DNA]</scope>
    <source>
        <strain evidence="3 4">1348a</strain>
    </source>
</reference>
<evidence type="ECO:0000259" key="2">
    <source>
        <dbReference type="Pfam" id="PF14420"/>
    </source>
</evidence>
<dbReference type="AlphaFoldDB" id="A0A2C5Y0I9"/>
<dbReference type="PANTHER" id="PTHR38788:SF3">
    <property type="entry name" value="CLR5 DOMAIN-CONTAINING PROTEIN"/>
    <property type="match status" value="1"/>
</dbReference>
<dbReference type="InterPro" id="IPR011990">
    <property type="entry name" value="TPR-like_helical_dom_sf"/>
</dbReference>
<accession>A0A2C5Y0I9</accession>
<feature type="compositionally biased region" description="Polar residues" evidence="1">
    <location>
        <begin position="103"/>
        <end position="124"/>
    </location>
</feature>
<name>A0A2C5Y0I9_9HYPO</name>
<dbReference type="Proteomes" id="UP000224854">
    <property type="component" value="Unassembled WGS sequence"/>
</dbReference>
<dbReference type="Gene3D" id="1.25.40.10">
    <property type="entry name" value="Tetratricopeptide repeat domain"/>
    <property type="match status" value="1"/>
</dbReference>
<dbReference type="PANTHER" id="PTHR38788">
    <property type="entry name" value="CLR5 DOMAIN-CONTAINING PROTEIN"/>
    <property type="match status" value="1"/>
</dbReference>
<dbReference type="EMBL" id="NJEU01000121">
    <property type="protein sequence ID" value="PHH81429.1"/>
    <property type="molecule type" value="Genomic_DNA"/>
</dbReference>
<evidence type="ECO:0000313" key="3">
    <source>
        <dbReference type="EMBL" id="PHH81429.1"/>
    </source>
</evidence>
<feature type="region of interest" description="Disordered" evidence="1">
    <location>
        <begin position="98"/>
        <end position="127"/>
    </location>
</feature>
<organism evidence="3 4">
    <name type="scientific">Ophiocordyceps australis</name>
    <dbReference type="NCBI Taxonomy" id="1399860"/>
    <lineage>
        <taxon>Eukaryota</taxon>
        <taxon>Fungi</taxon>
        <taxon>Dikarya</taxon>
        <taxon>Ascomycota</taxon>
        <taxon>Pezizomycotina</taxon>
        <taxon>Sordariomycetes</taxon>
        <taxon>Hypocreomycetidae</taxon>
        <taxon>Hypocreales</taxon>
        <taxon>Ophiocordycipitaceae</taxon>
        <taxon>Ophiocordyceps</taxon>
    </lineage>
</organism>
<feature type="domain" description="Clr5" evidence="2">
    <location>
        <begin position="125"/>
        <end position="176"/>
    </location>
</feature>
<protein>
    <recommendedName>
        <fullName evidence="2">Clr5 domain-containing protein</fullName>
    </recommendedName>
</protein>